<dbReference type="InterPro" id="IPR036942">
    <property type="entry name" value="Beta-barrel_TonB_sf"/>
</dbReference>
<accession>A0AAW9RGD9</accession>
<dbReference type="InterPro" id="IPR037066">
    <property type="entry name" value="Plug_dom_sf"/>
</dbReference>
<comment type="similarity">
    <text evidence="2">Belongs to the TonB-dependent receptor family. Hemoglobin/haptoglobin binding protein subfamily.</text>
</comment>
<dbReference type="PANTHER" id="PTHR30069">
    <property type="entry name" value="TONB-DEPENDENT OUTER MEMBRANE RECEPTOR"/>
    <property type="match status" value="1"/>
</dbReference>
<dbReference type="GO" id="GO:0009279">
    <property type="term" value="C:cell outer membrane"/>
    <property type="evidence" value="ECO:0007669"/>
    <property type="project" value="UniProtKB-SubCell"/>
</dbReference>
<evidence type="ECO:0000256" key="3">
    <source>
        <dbReference type="ARBA" id="ARBA00022448"/>
    </source>
</evidence>
<reference evidence="16 17" key="1">
    <citation type="submission" date="2024-02" db="EMBL/GenBank/DDBJ databases">
        <title>A novel Wenzhouxiangellaceae bacterium, isolated from coastal sediments.</title>
        <authorList>
            <person name="Du Z.-J."/>
            <person name="Ye Y.-Q."/>
            <person name="Zhang X.-Y."/>
        </authorList>
    </citation>
    <scope>NUCLEOTIDE SEQUENCE [LARGE SCALE GENOMIC DNA]</scope>
    <source>
        <strain evidence="16 17">CH-27</strain>
    </source>
</reference>
<protein>
    <submittedName>
        <fullName evidence="16">TonB-dependent receptor</fullName>
    </submittedName>
</protein>
<dbReference type="InterPro" id="IPR000531">
    <property type="entry name" value="Beta-barrel_TonB"/>
</dbReference>
<dbReference type="GO" id="GO:0015344">
    <property type="term" value="F:siderophore uptake transmembrane transporter activity"/>
    <property type="evidence" value="ECO:0007669"/>
    <property type="project" value="TreeGrafter"/>
</dbReference>
<evidence type="ECO:0000256" key="13">
    <source>
        <dbReference type="SAM" id="SignalP"/>
    </source>
</evidence>
<evidence type="ECO:0000256" key="10">
    <source>
        <dbReference type="ARBA" id="ARBA00023237"/>
    </source>
</evidence>
<dbReference type="Pfam" id="PF07715">
    <property type="entry name" value="Plug"/>
    <property type="match status" value="1"/>
</dbReference>
<dbReference type="CDD" id="cd01347">
    <property type="entry name" value="ligand_gated_channel"/>
    <property type="match status" value="1"/>
</dbReference>
<dbReference type="RefSeq" id="WP_354695205.1">
    <property type="nucleotide sequence ID" value="NZ_JAZHOG010000005.1"/>
</dbReference>
<dbReference type="Gene3D" id="2.40.170.20">
    <property type="entry name" value="TonB-dependent receptor, beta-barrel domain"/>
    <property type="match status" value="1"/>
</dbReference>
<keyword evidence="8 11" id="KW-0472">Membrane</keyword>
<dbReference type="GO" id="GO:0044718">
    <property type="term" value="P:siderophore transmembrane transport"/>
    <property type="evidence" value="ECO:0007669"/>
    <property type="project" value="TreeGrafter"/>
</dbReference>
<gene>
    <name evidence="16" type="ORF">V3330_09635</name>
</gene>
<evidence type="ECO:0000256" key="1">
    <source>
        <dbReference type="ARBA" id="ARBA00004571"/>
    </source>
</evidence>
<evidence type="ECO:0000256" key="6">
    <source>
        <dbReference type="ARBA" id="ARBA00022729"/>
    </source>
</evidence>
<feature type="domain" description="TonB-dependent receptor plug" evidence="15">
    <location>
        <begin position="58"/>
        <end position="159"/>
    </location>
</feature>
<keyword evidence="3 11" id="KW-0813">Transport</keyword>
<evidence type="ECO:0000313" key="16">
    <source>
        <dbReference type="EMBL" id="MEJ8567885.1"/>
    </source>
</evidence>
<evidence type="ECO:0000256" key="4">
    <source>
        <dbReference type="ARBA" id="ARBA00022452"/>
    </source>
</evidence>
<evidence type="ECO:0000256" key="7">
    <source>
        <dbReference type="ARBA" id="ARBA00023077"/>
    </source>
</evidence>
<evidence type="ECO:0000256" key="11">
    <source>
        <dbReference type="PROSITE-ProRule" id="PRU01360"/>
    </source>
</evidence>
<comment type="caution">
    <text evidence="16">The sequence shown here is derived from an EMBL/GenBank/DDBJ whole genome shotgun (WGS) entry which is preliminary data.</text>
</comment>
<dbReference type="Pfam" id="PF00593">
    <property type="entry name" value="TonB_dep_Rec_b-barrel"/>
    <property type="match status" value="1"/>
</dbReference>
<evidence type="ECO:0000256" key="2">
    <source>
        <dbReference type="ARBA" id="ARBA00008143"/>
    </source>
</evidence>
<evidence type="ECO:0000256" key="9">
    <source>
        <dbReference type="ARBA" id="ARBA00023170"/>
    </source>
</evidence>
<dbReference type="Gene3D" id="2.170.130.10">
    <property type="entry name" value="TonB-dependent receptor, plug domain"/>
    <property type="match status" value="1"/>
</dbReference>
<keyword evidence="5 11" id="KW-0812">Transmembrane</keyword>
<evidence type="ECO:0000256" key="12">
    <source>
        <dbReference type="RuleBase" id="RU003357"/>
    </source>
</evidence>
<dbReference type="SUPFAM" id="SSF56935">
    <property type="entry name" value="Porins"/>
    <property type="match status" value="1"/>
</dbReference>
<organism evidence="16 17">
    <name type="scientific">Elongatibacter sediminis</name>
    <dbReference type="NCBI Taxonomy" id="3119006"/>
    <lineage>
        <taxon>Bacteria</taxon>
        <taxon>Pseudomonadati</taxon>
        <taxon>Pseudomonadota</taxon>
        <taxon>Gammaproteobacteria</taxon>
        <taxon>Chromatiales</taxon>
        <taxon>Wenzhouxiangellaceae</taxon>
        <taxon>Elongatibacter</taxon>
    </lineage>
</organism>
<evidence type="ECO:0000256" key="8">
    <source>
        <dbReference type="ARBA" id="ARBA00023136"/>
    </source>
</evidence>
<dbReference type="PROSITE" id="PS52016">
    <property type="entry name" value="TONB_DEPENDENT_REC_3"/>
    <property type="match status" value="1"/>
</dbReference>
<keyword evidence="6 13" id="KW-0732">Signal</keyword>
<dbReference type="EMBL" id="JAZHOG010000005">
    <property type="protein sequence ID" value="MEJ8567885.1"/>
    <property type="molecule type" value="Genomic_DNA"/>
</dbReference>
<keyword evidence="9 16" id="KW-0675">Receptor</keyword>
<keyword evidence="10 11" id="KW-0998">Cell outer membrane</keyword>
<evidence type="ECO:0000256" key="5">
    <source>
        <dbReference type="ARBA" id="ARBA00022692"/>
    </source>
</evidence>
<feature type="domain" description="TonB-dependent receptor-like beta-barrel" evidence="14">
    <location>
        <begin position="231"/>
        <end position="636"/>
    </location>
</feature>
<dbReference type="Proteomes" id="UP001359886">
    <property type="component" value="Unassembled WGS sequence"/>
</dbReference>
<evidence type="ECO:0000259" key="14">
    <source>
        <dbReference type="Pfam" id="PF00593"/>
    </source>
</evidence>
<dbReference type="InterPro" id="IPR012910">
    <property type="entry name" value="Plug_dom"/>
</dbReference>
<feature type="chain" id="PRO_5043824522" evidence="13">
    <location>
        <begin position="26"/>
        <end position="675"/>
    </location>
</feature>
<name>A0AAW9RGD9_9GAMM</name>
<proteinExistence type="inferred from homology"/>
<keyword evidence="4 11" id="KW-1134">Transmembrane beta strand</keyword>
<keyword evidence="7 12" id="KW-0798">TonB box</keyword>
<dbReference type="PANTHER" id="PTHR30069:SF29">
    <property type="entry name" value="HEMOGLOBIN AND HEMOGLOBIN-HAPTOGLOBIN-BINDING PROTEIN 1-RELATED"/>
    <property type="match status" value="1"/>
</dbReference>
<evidence type="ECO:0000259" key="15">
    <source>
        <dbReference type="Pfam" id="PF07715"/>
    </source>
</evidence>
<keyword evidence="17" id="KW-1185">Reference proteome</keyword>
<evidence type="ECO:0000313" key="17">
    <source>
        <dbReference type="Proteomes" id="UP001359886"/>
    </source>
</evidence>
<dbReference type="AlphaFoldDB" id="A0AAW9RGD9"/>
<dbReference type="InterPro" id="IPR039426">
    <property type="entry name" value="TonB-dep_rcpt-like"/>
</dbReference>
<sequence>MTRPDRRSACAACACALLYCGLVPAQPSSEDALEEVHVTARSIEDTIPLDLAEYGNRLEVLPYGEIELKGYTEVSQALQMLVPGLHVRPKNGAFDYVDVSLQGSRREEILWLIDGVRINNRLYNGTSPLDTIPSHMIERIEVLKGGQGIFYGTQSVGGVVNILTRTLQDEPEGAAGLGVNSNDGFNAHAYYRGSAGPHRFLAYASRDEADGFQPYRDEDIQPSAADRERGYEVNVGGLKYGVNLGESTTLTVQYQRTDNELDFARPMLNARTTNERSEDILMARLDYLPSDSFGLYVKAYYHDWDTHYTRIYNVLDDDGNVTGDQRVVNDRSFWGYEDYGLNAMAEFRLHRGFEYVAGFDHQRYSGEDDVWRIADQEEEVNALYLQVRTTPELWRDTRLAFGVRYNRPDTIASATVWNFSGRHEINDQWYVQGTLGTSFRLPDAEALFLNEIYDENGDGVPDFFFSVGNPDLEPEESRNLNLGVGAEFDRFRFELTGYVREITHYIQSYVPVEIAGVEGESFTNSDDEVDVVGMELITAYDLGQGWAANLSVNFNESELNEDGVQLTGIPESEVKAGLNYQAPERPWGASLTAVWVGDLNARPGVERGDYLVADLAAWYRFGRSERHRLSLRLENLTDETYATRVDVASADRGGSYFYNSLGTPRTLHLFYAFGF</sequence>
<feature type="signal peptide" evidence="13">
    <location>
        <begin position="1"/>
        <end position="25"/>
    </location>
</feature>
<comment type="subcellular location">
    <subcellularLocation>
        <location evidence="1 11">Cell outer membrane</location>
        <topology evidence="1 11">Multi-pass membrane protein</topology>
    </subcellularLocation>
</comment>